<dbReference type="EMBL" id="MU151124">
    <property type="protein sequence ID" value="KAF9449637.1"/>
    <property type="molecule type" value="Genomic_DNA"/>
</dbReference>
<name>A0A9P5XG71_9AGAR</name>
<evidence type="ECO:0000256" key="1">
    <source>
        <dbReference type="SAM" id="MobiDB-lite"/>
    </source>
</evidence>
<organism evidence="2 3">
    <name type="scientific">Macrolepiota fuliginosa MF-IS2</name>
    <dbReference type="NCBI Taxonomy" id="1400762"/>
    <lineage>
        <taxon>Eukaryota</taxon>
        <taxon>Fungi</taxon>
        <taxon>Dikarya</taxon>
        <taxon>Basidiomycota</taxon>
        <taxon>Agaricomycotina</taxon>
        <taxon>Agaricomycetes</taxon>
        <taxon>Agaricomycetidae</taxon>
        <taxon>Agaricales</taxon>
        <taxon>Agaricineae</taxon>
        <taxon>Agaricaceae</taxon>
        <taxon>Macrolepiota</taxon>
    </lineage>
</organism>
<evidence type="ECO:0000313" key="3">
    <source>
        <dbReference type="Proteomes" id="UP000807342"/>
    </source>
</evidence>
<protein>
    <submittedName>
        <fullName evidence="2">Uncharacterized protein</fullName>
    </submittedName>
</protein>
<accession>A0A9P5XG71</accession>
<proteinExistence type="predicted"/>
<dbReference type="Proteomes" id="UP000807342">
    <property type="component" value="Unassembled WGS sequence"/>
</dbReference>
<comment type="caution">
    <text evidence="2">The sequence shown here is derived from an EMBL/GenBank/DDBJ whole genome shotgun (WGS) entry which is preliminary data.</text>
</comment>
<sequence>MGMGECDLCYGAISQGMAKAEVLYSRRRFLAGHNDHTERTGANLDQGGTSDDGREQLELHSQ</sequence>
<feature type="region of interest" description="Disordered" evidence="1">
    <location>
        <begin position="34"/>
        <end position="62"/>
    </location>
</feature>
<feature type="compositionally biased region" description="Basic and acidic residues" evidence="1">
    <location>
        <begin position="51"/>
        <end position="62"/>
    </location>
</feature>
<keyword evidence="3" id="KW-1185">Reference proteome</keyword>
<gene>
    <name evidence="2" type="ORF">P691DRAFT_812047</name>
</gene>
<dbReference type="AlphaFoldDB" id="A0A9P5XG71"/>
<reference evidence="2" key="1">
    <citation type="submission" date="2020-11" db="EMBL/GenBank/DDBJ databases">
        <authorList>
            <consortium name="DOE Joint Genome Institute"/>
            <person name="Ahrendt S."/>
            <person name="Riley R."/>
            <person name="Andreopoulos W."/>
            <person name="Labutti K."/>
            <person name="Pangilinan J."/>
            <person name="Ruiz-Duenas F.J."/>
            <person name="Barrasa J.M."/>
            <person name="Sanchez-Garcia M."/>
            <person name="Camarero S."/>
            <person name="Miyauchi S."/>
            <person name="Serrano A."/>
            <person name="Linde D."/>
            <person name="Babiker R."/>
            <person name="Drula E."/>
            <person name="Ayuso-Fernandez I."/>
            <person name="Pacheco R."/>
            <person name="Padilla G."/>
            <person name="Ferreira P."/>
            <person name="Barriuso J."/>
            <person name="Kellner H."/>
            <person name="Castanera R."/>
            <person name="Alfaro M."/>
            <person name="Ramirez L."/>
            <person name="Pisabarro A.G."/>
            <person name="Kuo A."/>
            <person name="Tritt A."/>
            <person name="Lipzen A."/>
            <person name="He G."/>
            <person name="Yan M."/>
            <person name="Ng V."/>
            <person name="Cullen D."/>
            <person name="Martin F."/>
            <person name="Rosso M.-N."/>
            <person name="Henrissat B."/>
            <person name="Hibbett D."/>
            <person name="Martinez A.T."/>
            <person name="Grigoriev I.V."/>
        </authorList>
    </citation>
    <scope>NUCLEOTIDE SEQUENCE</scope>
    <source>
        <strain evidence="2">MF-IS2</strain>
    </source>
</reference>
<evidence type="ECO:0000313" key="2">
    <source>
        <dbReference type="EMBL" id="KAF9449637.1"/>
    </source>
</evidence>